<evidence type="ECO:0000313" key="1">
    <source>
        <dbReference type="EMBL" id="EQB44088.1"/>
    </source>
</evidence>
<dbReference type="HOGENOM" id="CLU_3207591_0_0_1"/>
<name>T0JU60_COLGC</name>
<organism evidence="1 2">
    <name type="scientific">Colletotrichum gloeosporioides (strain Cg-14)</name>
    <name type="common">Anthracnose fungus</name>
    <name type="synonym">Glomerella cingulata</name>
    <dbReference type="NCBI Taxonomy" id="1237896"/>
    <lineage>
        <taxon>Eukaryota</taxon>
        <taxon>Fungi</taxon>
        <taxon>Dikarya</taxon>
        <taxon>Ascomycota</taxon>
        <taxon>Pezizomycotina</taxon>
        <taxon>Sordariomycetes</taxon>
        <taxon>Hypocreomycetidae</taxon>
        <taxon>Glomerellales</taxon>
        <taxon>Glomerellaceae</taxon>
        <taxon>Colletotrichum</taxon>
        <taxon>Colletotrichum gloeosporioides species complex</taxon>
    </lineage>
</organism>
<accession>T0JU60</accession>
<comment type="caution">
    <text evidence="1">The sequence shown here is derived from an EMBL/GenBank/DDBJ whole genome shotgun (WGS) entry which is preliminary data.</text>
</comment>
<proteinExistence type="predicted"/>
<dbReference type="EMBL" id="AMYD01004098">
    <property type="protein sequence ID" value="EQB44088.1"/>
    <property type="molecule type" value="Genomic_DNA"/>
</dbReference>
<protein>
    <submittedName>
        <fullName evidence="1">Uncharacterized protein</fullName>
    </submittedName>
</protein>
<reference evidence="2" key="1">
    <citation type="journal article" date="2013" name="Mol. Plant Microbe Interact.">
        <title>Global aspects of pacC regulation of pathogenicity genes in Colletotrichum gloeosporioides as revealed by transcriptome analysis.</title>
        <authorList>
            <person name="Alkan N."/>
            <person name="Meng X."/>
            <person name="Friedlander G."/>
            <person name="Reuveni E."/>
            <person name="Sukno S."/>
            <person name="Sherman A."/>
            <person name="Thon M."/>
            <person name="Fluhr R."/>
            <person name="Prusky D."/>
        </authorList>
    </citation>
    <scope>NUCLEOTIDE SEQUENCE [LARGE SCALE GENOMIC DNA]</scope>
    <source>
        <strain evidence="2">Cg-14</strain>
    </source>
</reference>
<gene>
    <name evidence="1" type="ORF">CGLO_17198</name>
</gene>
<sequence>MGLGSQFTAFWEATRAIAIVTFPQNCRGPRDIHSMVYYVLGKHRG</sequence>
<dbReference type="Proteomes" id="UP000015530">
    <property type="component" value="Unassembled WGS sequence"/>
</dbReference>
<dbReference type="AlphaFoldDB" id="T0JU60"/>
<evidence type="ECO:0000313" key="2">
    <source>
        <dbReference type="Proteomes" id="UP000015530"/>
    </source>
</evidence>